<dbReference type="Pfam" id="PF13514">
    <property type="entry name" value="AAA_27"/>
    <property type="match status" value="1"/>
</dbReference>
<dbReference type="PANTHER" id="PTHR41259">
    <property type="entry name" value="DOUBLE-STRAND BREAK REPAIR RAD50 ATPASE, PUTATIVE-RELATED"/>
    <property type="match status" value="1"/>
</dbReference>
<dbReference type="Proteomes" id="UP000199647">
    <property type="component" value="Unassembled WGS sequence"/>
</dbReference>
<protein>
    <submittedName>
        <fullName evidence="3">Uncharacterized protein YhaN</fullName>
    </submittedName>
</protein>
<organism evidence="3 4">
    <name type="scientific">Faunimonas pinastri</name>
    <dbReference type="NCBI Taxonomy" id="1855383"/>
    <lineage>
        <taxon>Bacteria</taxon>
        <taxon>Pseudomonadati</taxon>
        <taxon>Pseudomonadota</taxon>
        <taxon>Alphaproteobacteria</taxon>
        <taxon>Hyphomicrobiales</taxon>
        <taxon>Afifellaceae</taxon>
        <taxon>Faunimonas</taxon>
    </lineage>
</organism>
<keyword evidence="4" id="KW-1185">Reference proteome</keyword>
<feature type="coiled-coil region" evidence="1">
    <location>
        <begin position="857"/>
        <end position="884"/>
    </location>
</feature>
<dbReference type="InterPro" id="IPR027417">
    <property type="entry name" value="P-loop_NTPase"/>
</dbReference>
<dbReference type="Gene3D" id="3.40.50.300">
    <property type="entry name" value="P-loop containing nucleotide triphosphate hydrolases"/>
    <property type="match status" value="2"/>
</dbReference>
<evidence type="ECO:0000313" key="4">
    <source>
        <dbReference type="Proteomes" id="UP000199647"/>
    </source>
</evidence>
<dbReference type="RefSeq" id="WP_092494549.1">
    <property type="nucleotide sequence ID" value="NZ_FOFG01000001.1"/>
</dbReference>
<dbReference type="PANTHER" id="PTHR41259:SF1">
    <property type="entry name" value="DOUBLE-STRAND BREAK REPAIR RAD50 ATPASE, PUTATIVE-RELATED"/>
    <property type="match status" value="1"/>
</dbReference>
<dbReference type="STRING" id="1855383.SAMN05216548_1013"/>
<dbReference type="SUPFAM" id="SSF52540">
    <property type="entry name" value="P-loop containing nucleoside triphosphate hydrolases"/>
    <property type="match status" value="1"/>
</dbReference>
<evidence type="ECO:0000256" key="1">
    <source>
        <dbReference type="SAM" id="Coils"/>
    </source>
</evidence>
<keyword evidence="1" id="KW-0175">Coiled coil</keyword>
<gene>
    <name evidence="3" type="ORF">SAMN05216548_1013</name>
</gene>
<dbReference type="OrthoDB" id="9789562at2"/>
<dbReference type="AlphaFoldDB" id="A0A1H8Z159"/>
<feature type="coiled-coil region" evidence="1">
    <location>
        <begin position="206"/>
        <end position="233"/>
    </location>
</feature>
<evidence type="ECO:0000313" key="3">
    <source>
        <dbReference type="EMBL" id="SEP58150.1"/>
    </source>
</evidence>
<sequence length="1158" mass="126130">MRLLRLELERFGPFTGRTLHFREDASLHVVYGPNEAGKSSALAAIKDLLFGFERQTDFDFLHEGKDLRIGAEIADRQGRRMAFRRRKGNKNTLIDAADASIGDDALSPFLGSLTRPVFCRAFGLNAEDLRAGAEEMLKSEGDVGASLFAAASGLRGLTDVRQSLEAEATGIFAPRAAKDRRFYQAYERFDTAHKTIRALELKASDWKALNARIEALAGELDKIRAERAAKAAERARLSRLKSIAPLLGRIDAHLGDLEDFGDLPEVENGFAARLRRALAAAEVAQDRLEHADIARTRATRDLDAVAVDGGLLAHAAELGELVEKFGTYTDAARDLPRIRAEAEQYDRSLRALAVRLGLPSDAPVEARIPSDAALALVRSLLEEGGDVARDLARQGEALGSEESTLEDLQRERRQRGALVDPAPLKVRFAAFAPLLKGLERRVALKTAIQAEERDLLAAGQRLKPGIVDLGCLDPAALPDAGSIEGAREALANIGEAIRREQAGLEELASGLARSEARILALAEAGPVPSAEAIAAARIARDALWAELRTSLFEAEGRLQGAARFEALRAFERAVEDADRLADAQARDAKRVADHGAEVQAAARNRAALAQTEARLAGLRGQEKTERSAWAGLWSGCGVVPLTPAEMLVWRSAVDHLLERLARLREQRSDLAAIDEQFAGIEPSLRNLAAETGLSDMGGLDLGLLVARLEGRLGEIGESWDRARDLETRIRSTEARVARTAALRDVAVGRQAEWRGRWEKAVAAIGLEPDAALEQAAAALAAWDKVPDTRDERDNRLRRVRGMERNIEAFELKARDLAASLAPDLKDLSADSAVKAMLSRLEVAQKEAVRREEGTSRLAQARVDFEEAEQSLAEGKQEVGRLCRELPSGADVARVLDGLERRERLREALGDLRAQLVDVSGGRAEEDLRAELAGFDPDATEAALAVLSDEEAILERRGNETYAEHDREIRRRTALEAGVGAEVALQQKRSAEAELADAAREWLVLKLGAQLIGKAIEQHRAGQQDPMMKRAAALFSELTGGDYEGLNQEYDDNDLPRLVGRRLSGSPVPIAGMSEGTRDQLYLALRLAYLEDFAGRSEPAPFIGDDLFATFDDRRTAHGLKALADIGGRVQPILFTHHQHVVELARETLGSKVDALTLA</sequence>
<reference evidence="3 4" key="1">
    <citation type="submission" date="2016-10" db="EMBL/GenBank/DDBJ databases">
        <authorList>
            <person name="de Groot N.N."/>
        </authorList>
    </citation>
    <scope>NUCLEOTIDE SEQUENCE [LARGE SCALE GENOMIC DNA]</scope>
    <source>
        <strain evidence="3 4">A52C2</strain>
    </source>
</reference>
<dbReference type="EMBL" id="FOFG01000001">
    <property type="protein sequence ID" value="SEP58150.1"/>
    <property type="molecule type" value="Genomic_DNA"/>
</dbReference>
<dbReference type="InterPro" id="IPR038734">
    <property type="entry name" value="YhaN_AAA"/>
</dbReference>
<feature type="domain" description="YhaN AAA" evidence="2">
    <location>
        <begin position="1"/>
        <end position="206"/>
    </location>
</feature>
<proteinExistence type="predicted"/>
<evidence type="ECO:0000259" key="2">
    <source>
        <dbReference type="Pfam" id="PF13514"/>
    </source>
</evidence>
<name>A0A1H8Z159_9HYPH</name>
<accession>A0A1H8Z159</accession>